<sequence length="73" mass="8312">MDVGVPRCRSVRLAVLVDPQARGQTTSASHPARSRWTQDLHWLVDAMMGDEVIFKFKAQLHDWLVDKCYGSVK</sequence>
<organism evidence="1 2">
    <name type="scientific">Pararge aegeria aegeria</name>
    <dbReference type="NCBI Taxonomy" id="348720"/>
    <lineage>
        <taxon>Eukaryota</taxon>
        <taxon>Metazoa</taxon>
        <taxon>Ecdysozoa</taxon>
        <taxon>Arthropoda</taxon>
        <taxon>Hexapoda</taxon>
        <taxon>Insecta</taxon>
        <taxon>Pterygota</taxon>
        <taxon>Neoptera</taxon>
        <taxon>Endopterygota</taxon>
        <taxon>Lepidoptera</taxon>
        <taxon>Glossata</taxon>
        <taxon>Ditrysia</taxon>
        <taxon>Papilionoidea</taxon>
        <taxon>Nymphalidae</taxon>
        <taxon>Satyrinae</taxon>
        <taxon>Satyrini</taxon>
        <taxon>Parargina</taxon>
        <taxon>Pararge</taxon>
    </lineage>
</organism>
<accession>A0A8S4RYN8</accession>
<evidence type="ECO:0000313" key="1">
    <source>
        <dbReference type="EMBL" id="CAH2242716.1"/>
    </source>
</evidence>
<comment type="caution">
    <text evidence="1">The sequence shown here is derived from an EMBL/GenBank/DDBJ whole genome shotgun (WGS) entry which is preliminary data.</text>
</comment>
<gene>
    <name evidence="1" type="primary">jg11445</name>
    <name evidence="1" type="ORF">PAEG_LOCUS18953</name>
</gene>
<proteinExistence type="predicted"/>
<protein>
    <submittedName>
        <fullName evidence="1">Jg11445 protein</fullName>
    </submittedName>
</protein>
<dbReference type="EMBL" id="CAKXAJ010025675">
    <property type="protein sequence ID" value="CAH2242716.1"/>
    <property type="molecule type" value="Genomic_DNA"/>
</dbReference>
<dbReference type="Proteomes" id="UP000838756">
    <property type="component" value="Unassembled WGS sequence"/>
</dbReference>
<reference evidence="1" key="1">
    <citation type="submission" date="2022-03" db="EMBL/GenBank/DDBJ databases">
        <authorList>
            <person name="Lindestad O."/>
        </authorList>
    </citation>
    <scope>NUCLEOTIDE SEQUENCE</scope>
</reference>
<dbReference type="AlphaFoldDB" id="A0A8S4RYN8"/>
<evidence type="ECO:0000313" key="2">
    <source>
        <dbReference type="Proteomes" id="UP000838756"/>
    </source>
</evidence>
<keyword evidence="2" id="KW-1185">Reference proteome</keyword>
<name>A0A8S4RYN8_9NEOP</name>